<keyword evidence="2" id="KW-1185">Reference proteome</keyword>
<organism evidence="1 2">
    <name type="scientific">Helicobacter brantae</name>
    <dbReference type="NCBI Taxonomy" id="375927"/>
    <lineage>
        <taxon>Bacteria</taxon>
        <taxon>Pseudomonadati</taxon>
        <taxon>Campylobacterota</taxon>
        <taxon>Epsilonproteobacteria</taxon>
        <taxon>Campylobacterales</taxon>
        <taxon>Helicobacteraceae</taxon>
        <taxon>Helicobacter</taxon>
    </lineage>
</organism>
<proteinExistence type="predicted"/>
<protein>
    <submittedName>
        <fullName evidence="1">Uncharacterized protein</fullName>
    </submittedName>
</protein>
<dbReference type="Proteomes" id="UP000257045">
    <property type="component" value="Unassembled WGS sequence"/>
</dbReference>
<dbReference type="AlphaFoldDB" id="A0A3D8IW45"/>
<reference evidence="1 2" key="1">
    <citation type="submission" date="2018-04" db="EMBL/GenBank/DDBJ databases">
        <title>Novel Campyloabacter and Helicobacter Species and Strains.</title>
        <authorList>
            <person name="Mannion A.J."/>
            <person name="Shen Z."/>
            <person name="Fox J.G."/>
        </authorList>
    </citation>
    <scope>NUCLEOTIDE SEQUENCE [LARGE SCALE GENOMIC DNA]</scope>
    <source>
        <strain evidence="1 2">MIT 04-9366</strain>
    </source>
</reference>
<comment type="caution">
    <text evidence="1">The sequence shown here is derived from an EMBL/GenBank/DDBJ whole genome shotgun (WGS) entry which is preliminary data.</text>
</comment>
<dbReference type="OrthoDB" id="5324711at2"/>
<sequence>MAKIEKFITKTLLNNGFSQEELSAMSNEEITKTYKEGIQRLVNAFNTHPKEEHTHKVKNPFLELKSPDEIYEIPIDFLAHLGSEDVTLMIHRKFRSIPIDKVQKITSLLFCIFQEKILGEIESKIASLPEDEKRSIMEIYERQKDDTQHLLQINERLRKEKFRQQFEKVLEIKSMIHHYKERLEEEE</sequence>
<gene>
    <name evidence="1" type="ORF">CQA58_07350</name>
</gene>
<accession>A0A3D8IW45</accession>
<dbReference type="RefSeq" id="WP_115570065.1">
    <property type="nucleotide sequence ID" value="NZ_NXLV01000017.1"/>
</dbReference>
<evidence type="ECO:0000313" key="2">
    <source>
        <dbReference type="Proteomes" id="UP000257045"/>
    </source>
</evidence>
<name>A0A3D8IW45_9HELI</name>
<evidence type="ECO:0000313" key="1">
    <source>
        <dbReference type="EMBL" id="RDU69186.1"/>
    </source>
</evidence>
<dbReference type="EMBL" id="NXLV01000017">
    <property type="protein sequence ID" value="RDU69186.1"/>
    <property type="molecule type" value="Genomic_DNA"/>
</dbReference>